<feature type="region of interest" description="Disordered" evidence="1">
    <location>
        <begin position="1"/>
        <end position="105"/>
    </location>
</feature>
<feature type="transmembrane region" description="Helical" evidence="2">
    <location>
        <begin position="342"/>
        <end position="366"/>
    </location>
</feature>
<dbReference type="Proteomes" id="UP001161757">
    <property type="component" value="Unassembled WGS sequence"/>
</dbReference>
<feature type="transmembrane region" description="Helical" evidence="2">
    <location>
        <begin position="548"/>
        <end position="573"/>
    </location>
</feature>
<evidence type="ECO:0000256" key="1">
    <source>
        <dbReference type="SAM" id="MobiDB-lite"/>
    </source>
</evidence>
<reference evidence="3" key="1">
    <citation type="submission" date="2023-01" db="EMBL/GenBank/DDBJ databases">
        <title>Exophiala dermititidis isolated from Cystic Fibrosis Patient.</title>
        <authorList>
            <person name="Kurbessoian T."/>
            <person name="Crocker A."/>
            <person name="Murante D."/>
            <person name="Hogan D.A."/>
            <person name="Stajich J.E."/>
        </authorList>
    </citation>
    <scope>NUCLEOTIDE SEQUENCE</scope>
    <source>
        <strain evidence="3">Ex8</strain>
    </source>
</reference>
<feature type="compositionally biased region" description="Pro residues" evidence="1">
    <location>
        <begin position="188"/>
        <end position="198"/>
    </location>
</feature>
<feature type="transmembrane region" description="Helical" evidence="2">
    <location>
        <begin position="276"/>
        <end position="293"/>
    </location>
</feature>
<dbReference type="EMBL" id="JAJGCB010000008">
    <property type="protein sequence ID" value="KAJ8991252.1"/>
    <property type="molecule type" value="Genomic_DNA"/>
</dbReference>
<evidence type="ECO:0000256" key="2">
    <source>
        <dbReference type="SAM" id="Phobius"/>
    </source>
</evidence>
<feature type="transmembrane region" description="Helical" evidence="2">
    <location>
        <begin position="386"/>
        <end position="407"/>
    </location>
</feature>
<dbReference type="PANTHER" id="PTHR37544:SF1">
    <property type="entry name" value="PHOSPHORIBOSYLAMINOIMIDAZOLE-SUCCINOCARBOXAMIDE SYNTHASE"/>
    <property type="match status" value="1"/>
</dbReference>
<feature type="region of interest" description="Disordered" evidence="1">
    <location>
        <begin position="775"/>
        <end position="814"/>
    </location>
</feature>
<feature type="transmembrane region" description="Helical" evidence="2">
    <location>
        <begin position="593"/>
        <end position="612"/>
    </location>
</feature>
<feature type="region of interest" description="Disordered" evidence="1">
    <location>
        <begin position="143"/>
        <end position="204"/>
    </location>
</feature>
<gene>
    <name evidence="3" type="ORF">HRR80_004597</name>
</gene>
<evidence type="ECO:0000313" key="3">
    <source>
        <dbReference type="EMBL" id="KAJ8991252.1"/>
    </source>
</evidence>
<sequence length="857" mass="95693">MNLQPDAPIQTVRRETPQYLRTQSLQSSFATNEYLSDHASDAASQKSDDTKASYETPPSRISTPITRDPDPVQPQPNQADSEMTLPTRPGVVHPAPLNIRHDRNDGQSTVRMLSDLDEMSPPTPEVDDTPYIRFAIEQLTRDEDVLGRGRHSTATPPDEQSPILFGPADLDSQRSLNLNTPTPSSVPNTPPQASPPRQPKIQRKPVAEEVMVPVDLSKDLRSRLGFVPLPLRLPFLGLYLFLCLLMIAALMFSLIFASRNHGLYDYDGNATPRYFVFQYLPQLIGILLIIWLFQIEAAAYRSWPYFCMTPRHHAHSILQKMRILPANYLLPDLGFFRNGEKLLGMSLIIFWLTNFTIPMLSCLYQTQWITDDGPARFRWTTVRGVGWTLVALYILLAMAIIYCIVYFRRSNSNLLWDPCSLADLICLFRRSNVCTDFEQMEVPLGPGANGQNQILPRKLRLGFWTTTERPDVFHAVGEEYAPIKRLSMSPIQVTEKKPAAGLTHPAEALDVDLEAAQQRHSYGSAFSRTIHSPYVRYRWTPWYLRDSAVLAWIIAAILLLIAFLVVSFVNHAVEKGFDPLLTSLTDRDGFSPADFLYSFLPSFLGTVLFLAWQPIAMYFRAVQPFCNLSQHRGADARHSLLLSYPAQGPIGVIVRSLANGDYRVAYVSFVSVLAASIPVLAGGVFTAQFFAAENKVRMVASMPGYIALCVLLAIYALSYLMIWPTRKRYLPHNINTIAGLMSWLYASPLLADGAFSNVGSKAELVERLSGGNSGTKQTVTLTGDGAGKGNGNASTRRQRRRYGVGRGTSTRTTTPAAVTAPRYAFGIYIGRDGREHLGIDRLQRPGSREMLVVPTSQ</sequence>
<dbReference type="PANTHER" id="PTHR37544">
    <property type="entry name" value="SPRAY-RELATED"/>
    <property type="match status" value="1"/>
</dbReference>
<feature type="transmembrane region" description="Helical" evidence="2">
    <location>
        <begin position="702"/>
        <end position="722"/>
    </location>
</feature>
<keyword evidence="2" id="KW-0812">Transmembrane</keyword>
<organism evidence="3 4">
    <name type="scientific">Exophiala dermatitidis</name>
    <name type="common">Black yeast-like fungus</name>
    <name type="synonym">Wangiella dermatitidis</name>
    <dbReference type="NCBI Taxonomy" id="5970"/>
    <lineage>
        <taxon>Eukaryota</taxon>
        <taxon>Fungi</taxon>
        <taxon>Dikarya</taxon>
        <taxon>Ascomycota</taxon>
        <taxon>Pezizomycotina</taxon>
        <taxon>Eurotiomycetes</taxon>
        <taxon>Chaetothyriomycetidae</taxon>
        <taxon>Chaetothyriales</taxon>
        <taxon>Herpotrichiellaceae</taxon>
        <taxon>Exophiala</taxon>
    </lineage>
</organism>
<protein>
    <recommendedName>
        <fullName evidence="5">Phosphoribosylaminoimidazole-succinocarboxamide synthase</fullName>
    </recommendedName>
</protein>
<keyword evidence="2" id="KW-0472">Membrane</keyword>
<name>A0AAN6ETG5_EXODE</name>
<dbReference type="InterPro" id="IPR021840">
    <property type="entry name" value="DUF3433"/>
</dbReference>
<feature type="transmembrane region" description="Helical" evidence="2">
    <location>
        <begin position="664"/>
        <end position="690"/>
    </location>
</feature>
<proteinExistence type="predicted"/>
<feature type="compositionally biased region" description="Basic and acidic residues" evidence="1">
    <location>
        <begin position="35"/>
        <end position="52"/>
    </location>
</feature>
<evidence type="ECO:0008006" key="5">
    <source>
        <dbReference type="Google" id="ProtNLM"/>
    </source>
</evidence>
<dbReference type="AlphaFoldDB" id="A0AAN6ETG5"/>
<accession>A0AAN6ETG5</accession>
<comment type="caution">
    <text evidence="3">The sequence shown here is derived from an EMBL/GenBank/DDBJ whole genome shotgun (WGS) entry which is preliminary data.</text>
</comment>
<dbReference type="Pfam" id="PF11915">
    <property type="entry name" value="DUF3433"/>
    <property type="match status" value="2"/>
</dbReference>
<evidence type="ECO:0000313" key="4">
    <source>
        <dbReference type="Proteomes" id="UP001161757"/>
    </source>
</evidence>
<feature type="transmembrane region" description="Helical" evidence="2">
    <location>
        <begin position="233"/>
        <end position="256"/>
    </location>
</feature>
<feature type="compositionally biased region" description="Polar residues" evidence="1">
    <location>
        <begin position="19"/>
        <end position="34"/>
    </location>
</feature>
<keyword evidence="2" id="KW-1133">Transmembrane helix</keyword>